<dbReference type="GO" id="GO:0003677">
    <property type="term" value="F:DNA binding"/>
    <property type="evidence" value="ECO:0007669"/>
    <property type="project" value="InterPro"/>
</dbReference>
<feature type="domain" description="HTH cro/C1-type" evidence="2">
    <location>
        <begin position="29"/>
        <end position="47"/>
    </location>
</feature>
<gene>
    <name evidence="3" type="ORF">SAMN05421869_12866</name>
</gene>
<reference evidence="3 4" key="1">
    <citation type="submission" date="2016-10" db="EMBL/GenBank/DDBJ databases">
        <authorList>
            <person name="de Groot N.N."/>
        </authorList>
    </citation>
    <scope>NUCLEOTIDE SEQUENCE [LARGE SCALE GENOMIC DNA]</scope>
    <source>
        <strain evidence="3 4">CGMCC 4.6533</strain>
    </source>
</reference>
<evidence type="ECO:0000313" key="4">
    <source>
        <dbReference type="Proteomes" id="UP000199202"/>
    </source>
</evidence>
<accession>A0A1G9LNZ7</accession>
<dbReference type="STRING" id="633440.SAMN05421869_12866"/>
<dbReference type="Gene3D" id="1.25.40.10">
    <property type="entry name" value="Tetratricopeptide repeat domain"/>
    <property type="match status" value="1"/>
</dbReference>
<dbReference type="InterPro" id="IPR011990">
    <property type="entry name" value="TPR-like_helical_dom_sf"/>
</dbReference>
<dbReference type="InterPro" id="IPR019734">
    <property type="entry name" value="TPR_rpt"/>
</dbReference>
<keyword evidence="4" id="KW-1185">Reference proteome</keyword>
<dbReference type="InterPro" id="IPR010982">
    <property type="entry name" value="Lambda_DNA-bd_dom_sf"/>
</dbReference>
<dbReference type="Proteomes" id="UP000199202">
    <property type="component" value="Unassembled WGS sequence"/>
</dbReference>
<name>A0A1G9LNZ7_9ACTN</name>
<protein>
    <recommendedName>
        <fullName evidence="2">HTH cro/C1-type domain-containing protein</fullName>
    </recommendedName>
</protein>
<feature type="repeat" description="TPR" evidence="1">
    <location>
        <begin position="307"/>
        <end position="340"/>
    </location>
</feature>
<dbReference type="InterPro" id="IPR001387">
    <property type="entry name" value="Cro/C1-type_HTH"/>
</dbReference>
<dbReference type="CDD" id="cd00093">
    <property type="entry name" value="HTH_XRE"/>
    <property type="match status" value="1"/>
</dbReference>
<dbReference type="SUPFAM" id="SSF48452">
    <property type="entry name" value="TPR-like"/>
    <property type="match status" value="1"/>
</dbReference>
<evidence type="ECO:0000259" key="2">
    <source>
        <dbReference type="PROSITE" id="PS50943"/>
    </source>
</evidence>
<evidence type="ECO:0000313" key="3">
    <source>
        <dbReference type="EMBL" id="SDL63507.1"/>
    </source>
</evidence>
<dbReference type="AlphaFoldDB" id="A0A1G9LNZ7"/>
<keyword evidence="1" id="KW-0802">TPR repeat</keyword>
<organism evidence="3 4">
    <name type="scientific">Nonomuraea jiangxiensis</name>
    <dbReference type="NCBI Taxonomy" id="633440"/>
    <lineage>
        <taxon>Bacteria</taxon>
        <taxon>Bacillati</taxon>
        <taxon>Actinomycetota</taxon>
        <taxon>Actinomycetes</taxon>
        <taxon>Streptosporangiales</taxon>
        <taxon>Streptosporangiaceae</taxon>
        <taxon>Nonomuraea</taxon>
    </lineage>
</organism>
<dbReference type="Gene3D" id="1.10.260.40">
    <property type="entry name" value="lambda repressor-like DNA-binding domains"/>
    <property type="match status" value="1"/>
</dbReference>
<dbReference type="EMBL" id="FNDJ01000028">
    <property type="protein sequence ID" value="SDL63507.1"/>
    <property type="molecule type" value="Genomic_DNA"/>
</dbReference>
<dbReference type="PROSITE" id="PS50005">
    <property type="entry name" value="TPR"/>
    <property type="match status" value="1"/>
</dbReference>
<proteinExistence type="predicted"/>
<dbReference type="PROSITE" id="PS50943">
    <property type="entry name" value="HTH_CROC1"/>
    <property type="match status" value="1"/>
</dbReference>
<sequence>MKPKDVPSFPPLARCLVVAPKMQPMPNRLREEREAHGWSQSDLARELIKAAEAEHKPTRLPSIESLKRNIYGWEAGKHDASPFYRRLCALVLDMSECELFGGSGYENLRQRLDDVLAAGTMSDATLDDWERAVHLYGQAAHTRPANLLVHDLGSDLTDLHQALAENRSASTKRRLTRAVAHMAGLMCLTHIKLDDRPAFRRWARTARLAAQEAEDPWTYSWVLAQEAYGHFYACDYLEAIDVARGAQSLVNTAVGAVLAAALEARAHAALGPARVGEAQAALARAEGLLASLRPHEINDSAFGYNNAQLYFHRGNTYTYLGDTRAAWQAQQRALELYAPTNYLDRALIGLDRTLCLARDGDSAGALEHAAATLVPLTKDQREGIISLRGREVLEVIPHGQKALPAVRQLRELLSPSD</sequence>
<evidence type="ECO:0000256" key="1">
    <source>
        <dbReference type="PROSITE-ProRule" id="PRU00339"/>
    </source>
</evidence>